<reference evidence="1 2" key="1">
    <citation type="submission" date="2016-11" db="EMBL/GenBank/DDBJ databases">
        <title>complete genome sequence of Bifidobacterium choerinum strain FMB-1.</title>
        <authorList>
            <person name="Park C.-S."/>
            <person name="Jung D.-H."/>
            <person name="Choi D.-S."/>
        </authorList>
    </citation>
    <scope>NUCLEOTIDE SEQUENCE [LARGE SCALE GENOMIC DNA]</scope>
    <source>
        <strain evidence="1 2">FMB-1</strain>
    </source>
</reference>
<evidence type="ECO:0008006" key="3">
    <source>
        <dbReference type="Google" id="ProtNLM"/>
    </source>
</evidence>
<sequence>MDRVMNMEGAPLSRRYYGGQAGRKIGVTADGYNWLLKYPAATRRLAGSVPSYTTAPLSEYLGSHIYSALGIPVHDTRLAVRDGRIVCACRDFVADGERLVEFAQLMNYMDEDDLPSSSSPDTTHGRRIVYLADARAALYRVPELSGTEGVVERFWDMFVTDAFIRNIDRDNTDWGLIDHGREHAFTLAPVYDNGNSLNNKKTAAAIGRALDDPDRIRQDALDVRSCYHDDRGRPIAPFKYMRSGDDDCVQALDRFMQRWEPDHLDDILAAVPERAYGLSVMDERQREYHRHVLHARYEQALTPIWQDTATHATPFDMTAPWNAIPGKDAHGMNR</sequence>
<dbReference type="CDD" id="cd17792">
    <property type="entry name" value="CtkA"/>
    <property type="match status" value="1"/>
</dbReference>
<dbReference type="EMBL" id="CP018044">
    <property type="protein sequence ID" value="ATU20588.1"/>
    <property type="molecule type" value="Genomic_DNA"/>
</dbReference>
<dbReference type="Gene3D" id="3.30.200.120">
    <property type="match status" value="1"/>
</dbReference>
<protein>
    <recommendedName>
        <fullName evidence="3">HipA-like C-terminal domain-containing protein</fullName>
    </recommendedName>
</protein>
<dbReference type="AlphaFoldDB" id="A0A2D3D654"/>
<organism evidence="1 2">
    <name type="scientific">Bifidobacterium choerinum</name>
    <dbReference type="NCBI Taxonomy" id="35760"/>
    <lineage>
        <taxon>Bacteria</taxon>
        <taxon>Bacillati</taxon>
        <taxon>Actinomycetota</taxon>
        <taxon>Actinomycetes</taxon>
        <taxon>Bifidobacteriales</taxon>
        <taxon>Bifidobacteriaceae</taxon>
        <taxon>Bifidobacterium</taxon>
    </lineage>
</organism>
<gene>
    <name evidence="1" type="ORF">BcFMB_06280</name>
</gene>
<name>A0A2D3D654_9BIFI</name>
<dbReference type="KEGG" id="bcho:BcFMB_06280"/>
<proteinExistence type="predicted"/>
<dbReference type="Gene3D" id="1.10.1070.20">
    <property type="match status" value="1"/>
</dbReference>
<evidence type="ECO:0000313" key="2">
    <source>
        <dbReference type="Proteomes" id="UP000229907"/>
    </source>
</evidence>
<dbReference type="Proteomes" id="UP000229907">
    <property type="component" value="Chromosome"/>
</dbReference>
<dbReference type="RefSeq" id="WP_157775165.1">
    <property type="nucleotide sequence ID" value="NZ_CP018044.1"/>
</dbReference>
<evidence type="ECO:0000313" key="1">
    <source>
        <dbReference type="EMBL" id="ATU20588.1"/>
    </source>
</evidence>
<accession>A0A2D3D654</accession>